<evidence type="ECO:0000313" key="2">
    <source>
        <dbReference type="Proteomes" id="UP000016570"/>
    </source>
</evidence>
<dbReference type="Proteomes" id="UP000016570">
    <property type="component" value="Unassembled WGS sequence"/>
</dbReference>
<reference evidence="1 2" key="1">
    <citation type="submission" date="2013-09" db="EMBL/GenBank/DDBJ databases">
        <title>Whole genome shotgun sequence of Vibrio proteolyticus NBRC 13287.</title>
        <authorList>
            <person name="Isaki S."/>
            <person name="Hosoyama A."/>
            <person name="Numata M."/>
            <person name="Hashimoto M."/>
            <person name="Hosoyama Y."/>
            <person name="Tsuchikane K."/>
            <person name="Noguchi M."/>
            <person name="Hirakata S."/>
            <person name="Ichikawa N."/>
            <person name="Ohji S."/>
            <person name="Yamazoe A."/>
            <person name="Fujita N."/>
        </authorList>
    </citation>
    <scope>NUCLEOTIDE SEQUENCE [LARGE SCALE GENOMIC DNA]</scope>
    <source>
        <strain evidence="1 2">NBRC 13287</strain>
    </source>
</reference>
<proteinExistence type="predicted"/>
<dbReference type="GO" id="GO:0006355">
    <property type="term" value="P:regulation of DNA-templated transcription"/>
    <property type="evidence" value="ECO:0007669"/>
    <property type="project" value="InterPro"/>
</dbReference>
<dbReference type="STRING" id="1219065.VPR01S_05_01330"/>
<dbReference type="GO" id="GO:0003677">
    <property type="term" value="F:DNA binding"/>
    <property type="evidence" value="ECO:0007669"/>
    <property type="project" value="InterPro"/>
</dbReference>
<organism evidence="1 2">
    <name type="scientific">Vibrio proteolyticus NBRC 13287</name>
    <dbReference type="NCBI Taxonomy" id="1219065"/>
    <lineage>
        <taxon>Bacteria</taxon>
        <taxon>Pseudomonadati</taxon>
        <taxon>Pseudomonadota</taxon>
        <taxon>Gammaproteobacteria</taxon>
        <taxon>Vibrionales</taxon>
        <taxon>Vibrionaceae</taxon>
        <taxon>Vibrio</taxon>
    </lineage>
</organism>
<name>U3BJN7_VIBPR</name>
<dbReference type="eggNOG" id="ENOG5031NJF">
    <property type="taxonomic scope" value="Bacteria"/>
</dbReference>
<protein>
    <submittedName>
        <fullName evidence="1">Uncharacterized protein</fullName>
    </submittedName>
</protein>
<gene>
    <name evidence="1" type="ORF">VPR01S_05_01330</name>
</gene>
<accession>U3BJN7</accession>
<sequence>MDVRDLNMEMASKQFNEVISISDNRVIHLAFSRINIDNNLVNTISTDYEWHLMYWDSGLYRNIGSRMRSGITEWTAYRDDNHNSLMAQRGIKYKTDYTQLSPDNQCVDILSVATSAPLLPAEQHHLASLRPALAFKADTIWKHCQTKPISLTQSIQSAPNTPHSLIQLSSDKDAFLFGDVCLSSKEMETIRQLLELKSIKEIAFFHHCSQQAERNRIEKIKAKFRCENRPLSHLFQQLKLYGVTEACLHHCTTYPSPASR</sequence>
<dbReference type="EMBL" id="BATJ01000005">
    <property type="protein sequence ID" value="GAD66838.1"/>
    <property type="molecule type" value="Genomic_DNA"/>
</dbReference>
<evidence type="ECO:0000313" key="1">
    <source>
        <dbReference type="EMBL" id="GAD66838.1"/>
    </source>
</evidence>
<keyword evidence="2" id="KW-1185">Reference proteome</keyword>
<dbReference type="SUPFAM" id="SSF46894">
    <property type="entry name" value="C-terminal effector domain of the bipartite response regulators"/>
    <property type="match status" value="1"/>
</dbReference>
<dbReference type="InterPro" id="IPR016032">
    <property type="entry name" value="Sig_transdc_resp-reg_C-effctor"/>
</dbReference>
<comment type="caution">
    <text evidence="1">The sequence shown here is derived from an EMBL/GenBank/DDBJ whole genome shotgun (WGS) entry which is preliminary data.</text>
</comment>
<dbReference type="AlphaFoldDB" id="U3BJN7"/>